<dbReference type="EMBL" id="BPWL01000010">
    <property type="protein sequence ID" value="GJJ15162.1"/>
    <property type="molecule type" value="Genomic_DNA"/>
</dbReference>
<evidence type="ECO:0000313" key="4">
    <source>
        <dbReference type="Proteomes" id="UP001050691"/>
    </source>
</evidence>
<dbReference type="AlphaFoldDB" id="A0AAV5AN41"/>
<dbReference type="InterPro" id="IPR046522">
    <property type="entry name" value="DUF6699"/>
</dbReference>
<feature type="region of interest" description="Disordered" evidence="1">
    <location>
        <begin position="84"/>
        <end position="117"/>
    </location>
</feature>
<keyword evidence="4" id="KW-1185">Reference proteome</keyword>
<dbReference type="Pfam" id="PF20415">
    <property type="entry name" value="DUF6699"/>
    <property type="match status" value="1"/>
</dbReference>
<organism evidence="3 4">
    <name type="scientific">Clathrus columnatus</name>
    <dbReference type="NCBI Taxonomy" id="1419009"/>
    <lineage>
        <taxon>Eukaryota</taxon>
        <taxon>Fungi</taxon>
        <taxon>Dikarya</taxon>
        <taxon>Basidiomycota</taxon>
        <taxon>Agaricomycotina</taxon>
        <taxon>Agaricomycetes</taxon>
        <taxon>Phallomycetidae</taxon>
        <taxon>Phallales</taxon>
        <taxon>Clathraceae</taxon>
        <taxon>Clathrus</taxon>
    </lineage>
</organism>
<sequence>MDVPRRPGQRPARLPPQPQPQPQHQHQPPLPQSPQSSGSSGSMHRRQHSPYVHPFFLQPPPYFPYPYPYPYPIYPYPPTYPGAPPQAPPPPPPLVNRPLHYPQRPRDTSKYREKEPCSPGVRLNDILRASPSQSLSALVWLITHRPLYAQSRRSEVHYSPVESLGPSIRSQPATDPPISRMNIVSNEFMWEIPIEVRPPAFITVETVLFAIYVTMQDGLTSSEWDAIEEPNVKKNAHWARCARLAKGDGPLTFNEQDSIIKRIDLLGDKVAFRGLVPMSNSGSRSAEFLIQLGSTQSNDKKIRIRRGSF</sequence>
<feature type="compositionally biased region" description="Low complexity" evidence="1">
    <location>
        <begin position="22"/>
        <end position="42"/>
    </location>
</feature>
<proteinExistence type="predicted"/>
<feature type="domain" description="DUF6699" evidence="2">
    <location>
        <begin position="138"/>
        <end position="277"/>
    </location>
</feature>
<dbReference type="Proteomes" id="UP001050691">
    <property type="component" value="Unassembled WGS sequence"/>
</dbReference>
<gene>
    <name evidence="3" type="ORF">Clacol_009437</name>
</gene>
<evidence type="ECO:0000259" key="2">
    <source>
        <dbReference type="Pfam" id="PF20415"/>
    </source>
</evidence>
<comment type="caution">
    <text evidence="3">The sequence shown here is derived from an EMBL/GenBank/DDBJ whole genome shotgun (WGS) entry which is preliminary data.</text>
</comment>
<feature type="region of interest" description="Disordered" evidence="1">
    <location>
        <begin position="1"/>
        <end position="52"/>
    </location>
</feature>
<reference evidence="3" key="1">
    <citation type="submission" date="2021-10" db="EMBL/GenBank/DDBJ databases">
        <title>De novo Genome Assembly of Clathrus columnatus (Basidiomycota, Fungi) Using Illumina and Nanopore Sequence Data.</title>
        <authorList>
            <person name="Ogiso-Tanaka E."/>
            <person name="Itagaki H."/>
            <person name="Hosoya T."/>
            <person name="Hosaka K."/>
        </authorList>
    </citation>
    <scope>NUCLEOTIDE SEQUENCE</scope>
    <source>
        <strain evidence="3">MO-923</strain>
    </source>
</reference>
<name>A0AAV5AN41_9AGAM</name>
<evidence type="ECO:0000313" key="3">
    <source>
        <dbReference type="EMBL" id="GJJ15162.1"/>
    </source>
</evidence>
<protein>
    <recommendedName>
        <fullName evidence="2">DUF6699 domain-containing protein</fullName>
    </recommendedName>
</protein>
<feature type="compositionally biased region" description="Basic and acidic residues" evidence="1">
    <location>
        <begin position="104"/>
        <end position="116"/>
    </location>
</feature>
<evidence type="ECO:0000256" key="1">
    <source>
        <dbReference type="SAM" id="MobiDB-lite"/>
    </source>
</evidence>
<accession>A0AAV5AN41</accession>
<feature type="compositionally biased region" description="Pro residues" evidence="1">
    <location>
        <begin position="84"/>
        <end position="95"/>
    </location>
</feature>